<keyword evidence="2" id="KW-1185">Reference proteome</keyword>
<name>A0ABV6YRR5_UNCC1</name>
<evidence type="ECO:0000313" key="1">
    <source>
        <dbReference type="EMBL" id="MFC1848879.1"/>
    </source>
</evidence>
<comment type="caution">
    <text evidence="1">The sequence shown here is derived from an EMBL/GenBank/DDBJ whole genome shotgun (WGS) entry which is preliminary data.</text>
</comment>
<dbReference type="Proteomes" id="UP001594351">
    <property type="component" value="Unassembled WGS sequence"/>
</dbReference>
<sequence length="662" mass="76048">MNQKKLVVCEFADEIESYLEYAQKTSRHSSDYVVVSLQPEVKAFCKTGAIPCFDTLPYFTGQAQERALIKSDEITRLISGHLDFGIREPVCNIFGNVFLYHARFYINTILWILEVLRGIHQEFPDGEFQVIRRTYGQTGWPLEPYLVKRDRFMPLILQKYCAENGLQFQEITIPTPAGAEYKKPSPASRMMKAVTRVVVRKKLRKLSESKVVLLTANSYNLDRVCRELGTKFPEIMCTTINQRELSPTNHLKIWWQELARSFQEEKDPGSLVPIPLDVFKREKPTTALSHSLEERYDEFTARFGVHFSYHHVSFLSELTQKIKTDLLPFLVNLYNTAQAQQQVLQALEPKLLLSPLSINTHQSWAELCQRQGIPALVIPQKGLVAPKNKCAKIEQYYIGKGQISDDFSHAAAQTPLVAQYLDWTDYKGHIIETGNLIFSKIDDLKRKQKRQELFEQSGGSKKIIVYAPSMKSRKSRRFYVLESLDELLSSLGDIFEVIATMENVHFIFRIHPGEPISSVQIRKLLRVPQNVSISDRGTYEDVLALADLVISYSSTAIQEALINRIPVVLYDKWNRYNHLDAPPVTAEVPLKTAAAYYIDHKTKLEPALGWILDEHEKKPLSADLFTPYMFPESRTANFFRFVEQCLARNRAPKHKESESNFS</sequence>
<accession>A0ABV6YRR5</accession>
<organism evidence="1 2">
    <name type="scientific">candidate division CSSED10-310 bacterium</name>
    <dbReference type="NCBI Taxonomy" id="2855610"/>
    <lineage>
        <taxon>Bacteria</taxon>
        <taxon>Bacteria division CSSED10-310</taxon>
    </lineage>
</organism>
<dbReference type="Gene3D" id="3.40.50.12580">
    <property type="match status" value="1"/>
</dbReference>
<gene>
    <name evidence="1" type="ORF">ACFL27_01610</name>
</gene>
<dbReference type="SUPFAM" id="SSF53756">
    <property type="entry name" value="UDP-Glycosyltransferase/glycogen phosphorylase"/>
    <property type="match status" value="1"/>
</dbReference>
<reference evidence="1 2" key="1">
    <citation type="submission" date="2024-09" db="EMBL/GenBank/DDBJ databases">
        <title>Laminarin stimulates single cell rates of sulfate reduction while oxygen inhibits transcriptomic activity in coastal marine sediment.</title>
        <authorList>
            <person name="Lindsay M."/>
            <person name="Orcutt B."/>
            <person name="Emerson D."/>
            <person name="Stepanauskas R."/>
            <person name="D'Angelo T."/>
        </authorList>
    </citation>
    <scope>NUCLEOTIDE SEQUENCE [LARGE SCALE GENOMIC DNA]</scope>
    <source>
        <strain evidence="1">SAG AM-311-K15</strain>
    </source>
</reference>
<dbReference type="InterPro" id="IPR043148">
    <property type="entry name" value="TagF_C"/>
</dbReference>
<evidence type="ECO:0000313" key="2">
    <source>
        <dbReference type="Proteomes" id="UP001594351"/>
    </source>
</evidence>
<dbReference type="EMBL" id="JBHPBY010000010">
    <property type="protein sequence ID" value="MFC1848879.1"/>
    <property type="molecule type" value="Genomic_DNA"/>
</dbReference>
<protein>
    <submittedName>
        <fullName evidence="1">Uncharacterized protein</fullName>
    </submittedName>
</protein>
<proteinExistence type="predicted"/>